<dbReference type="RefSeq" id="WP_189082681.1">
    <property type="nucleotide sequence ID" value="NZ_BMMX01000055.1"/>
</dbReference>
<dbReference type="PANTHER" id="PTHR11707:SF28">
    <property type="entry name" value="60 KDA LYSOPHOSPHOLIPASE"/>
    <property type="match status" value="1"/>
</dbReference>
<dbReference type="CDD" id="cd08964">
    <property type="entry name" value="L-asparaginase_II"/>
    <property type="match status" value="1"/>
</dbReference>
<dbReference type="SFLD" id="SFLDS00057">
    <property type="entry name" value="Glutaminase/Asparaginase"/>
    <property type="match status" value="1"/>
</dbReference>
<keyword evidence="8" id="KW-1185">Reference proteome</keyword>
<feature type="domain" description="Asparaginase/glutaminase C-terminal" evidence="6">
    <location>
        <begin position="223"/>
        <end position="333"/>
    </location>
</feature>
<evidence type="ECO:0000256" key="4">
    <source>
        <dbReference type="SAM" id="MobiDB-lite"/>
    </source>
</evidence>
<feature type="active site" description="O-isoaspartyl threonine intermediate" evidence="3">
    <location>
        <position position="26"/>
    </location>
</feature>
<dbReference type="GO" id="GO:0004067">
    <property type="term" value="F:asparaginase activity"/>
    <property type="evidence" value="ECO:0007669"/>
    <property type="project" value="UniProtKB-UniRule"/>
</dbReference>
<dbReference type="PANTHER" id="PTHR11707">
    <property type="entry name" value="L-ASPARAGINASE"/>
    <property type="match status" value="1"/>
</dbReference>
<dbReference type="SUPFAM" id="SSF53774">
    <property type="entry name" value="Glutaminase/Asparaginase"/>
    <property type="match status" value="1"/>
</dbReference>
<dbReference type="PROSITE" id="PS51732">
    <property type="entry name" value="ASN_GLN_ASE_3"/>
    <property type="match status" value="1"/>
</dbReference>
<evidence type="ECO:0000256" key="2">
    <source>
        <dbReference type="ARBA" id="ARBA00022801"/>
    </source>
</evidence>
<feature type="domain" description="L-asparaginase N-terminal" evidence="5">
    <location>
        <begin position="17"/>
        <end position="200"/>
    </location>
</feature>
<feature type="region of interest" description="Disordered" evidence="4">
    <location>
        <begin position="348"/>
        <end position="367"/>
    </location>
</feature>
<evidence type="ECO:0000313" key="8">
    <source>
        <dbReference type="Proteomes" id="UP000656042"/>
    </source>
</evidence>
<dbReference type="InterPro" id="IPR037152">
    <property type="entry name" value="L-asparaginase_N_sf"/>
</dbReference>
<comment type="similarity">
    <text evidence="1">Belongs to the asparaginase 1 family.</text>
</comment>
<dbReference type="EMBL" id="BMMX01000055">
    <property type="protein sequence ID" value="GGL17237.1"/>
    <property type="molecule type" value="Genomic_DNA"/>
</dbReference>
<sequence>MRRETITVGVEIPGLRRVLVVSLGGTITMTASASVGVVPALTAPDLLTTVPGLAELDVTVETVDFRRLPGASLSLADVTALSRLIRQHLAKGVDGVVVVQGTDTIEETVYLLDLHHAEPQPVVVTGAMRNPTLAGADGPANLLAAVQTAASQTARGLGCLVVFADEIHAARRVRKTHSTAGSTFQSPNGGPLGYLVVEGQPRLLHRLEGRYVVPGPAEGVSPRVVLLTISLGDDGVLLDGLADRADGVVIAGFGAGHVPQDLVPALEGLADRIPVILASRTGAGPVLTAIYGFPGSERDLLNRRLIPAGFLDAYKARILLYALLAAGAERKAIIAAISAAGGCGDPEAWPWATGAEDPRSGKRQSGA</sequence>
<evidence type="ECO:0000256" key="1">
    <source>
        <dbReference type="ARBA" id="ARBA00010518"/>
    </source>
</evidence>
<dbReference type="PIRSF" id="PIRSF500176">
    <property type="entry name" value="L_ASNase"/>
    <property type="match status" value="1"/>
</dbReference>
<dbReference type="FunFam" id="3.40.50.1170:FF:000001">
    <property type="entry name" value="L-asparaginase 2"/>
    <property type="match status" value="1"/>
</dbReference>
<dbReference type="Pfam" id="PF17763">
    <property type="entry name" value="Asparaginase_C"/>
    <property type="match status" value="1"/>
</dbReference>
<reference evidence="7" key="2">
    <citation type="submission" date="2020-09" db="EMBL/GenBank/DDBJ databases">
        <authorList>
            <person name="Sun Q."/>
            <person name="Zhou Y."/>
        </authorList>
    </citation>
    <scope>NUCLEOTIDE SEQUENCE</scope>
    <source>
        <strain evidence="7">CGMCC 4.7299</strain>
    </source>
</reference>
<protein>
    <submittedName>
        <fullName evidence="7">L-asparaginase</fullName>
    </submittedName>
</protein>
<dbReference type="PIRSF" id="PIRSF001220">
    <property type="entry name" value="L-ASNase_gatD"/>
    <property type="match status" value="1"/>
</dbReference>
<dbReference type="Pfam" id="PF00710">
    <property type="entry name" value="Asparaginase"/>
    <property type="match status" value="1"/>
</dbReference>
<reference evidence="7" key="1">
    <citation type="journal article" date="2014" name="Int. J. Syst. Evol. Microbiol.">
        <title>Complete genome sequence of Corynebacterium casei LMG S-19264T (=DSM 44701T), isolated from a smear-ripened cheese.</title>
        <authorList>
            <consortium name="US DOE Joint Genome Institute (JGI-PGF)"/>
            <person name="Walter F."/>
            <person name="Albersmeier A."/>
            <person name="Kalinowski J."/>
            <person name="Ruckert C."/>
        </authorList>
    </citation>
    <scope>NUCLEOTIDE SEQUENCE</scope>
    <source>
        <strain evidence="7">CGMCC 4.7299</strain>
    </source>
</reference>
<evidence type="ECO:0000259" key="5">
    <source>
        <dbReference type="Pfam" id="PF00710"/>
    </source>
</evidence>
<dbReference type="InterPro" id="IPR036152">
    <property type="entry name" value="Asp/glu_Ase-like_sf"/>
</dbReference>
<dbReference type="Gene3D" id="3.40.50.1170">
    <property type="entry name" value="L-asparaginase, N-terminal domain"/>
    <property type="match status" value="1"/>
</dbReference>
<dbReference type="InterPro" id="IPR006034">
    <property type="entry name" value="Asparaginase/glutaminase-like"/>
</dbReference>
<dbReference type="SMART" id="SM00870">
    <property type="entry name" value="Asparaginase"/>
    <property type="match status" value="1"/>
</dbReference>
<dbReference type="PRINTS" id="PR00139">
    <property type="entry name" value="ASNGLNASE"/>
</dbReference>
<evidence type="ECO:0000259" key="6">
    <source>
        <dbReference type="Pfam" id="PF17763"/>
    </source>
</evidence>
<dbReference type="Proteomes" id="UP000656042">
    <property type="component" value="Unassembled WGS sequence"/>
</dbReference>
<evidence type="ECO:0000256" key="3">
    <source>
        <dbReference type="PIRSR" id="PIRSR001220-1"/>
    </source>
</evidence>
<dbReference type="GO" id="GO:0006528">
    <property type="term" value="P:asparagine metabolic process"/>
    <property type="evidence" value="ECO:0007669"/>
    <property type="project" value="InterPro"/>
</dbReference>
<name>A0A8J3FSH1_9ACTN</name>
<gene>
    <name evidence="7" type="primary">ansA</name>
    <name evidence="7" type="ORF">GCM10012284_59780</name>
</gene>
<dbReference type="AlphaFoldDB" id="A0A8J3FSH1"/>
<dbReference type="InterPro" id="IPR040919">
    <property type="entry name" value="Asparaginase_C"/>
</dbReference>
<keyword evidence="2" id="KW-0378">Hydrolase</keyword>
<comment type="caution">
    <text evidence="7">The sequence shown here is derived from an EMBL/GenBank/DDBJ whole genome shotgun (WGS) entry which is preliminary data.</text>
</comment>
<dbReference type="Gene3D" id="3.40.50.40">
    <property type="match status" value="1"/>
</dbReference>
<dbReference type="InterPro" id="IPR004550">
    <property type="entry name" value="AsnASE_II"/>
</dbReference>
<accession>A0A8J3FSH1</accession>
<evidence type="ECO:0000313" key="7">
    <source>
        <dbReference type="EMBL" id="GGL17237.1"/>
    </source>
</evidence>
<dbReference type="InterPro" id="IPR027474">
    <property type="entry name" value="L-asparaginase_N"/>
</dbReference>
<dbReference type="InterPro" id="IPR027473">
    <property type="entry name" value="L-asparaginase_C"/>
</dbReference>
<organism evidence="7 8">
    <name type="scientific">Mangrovihabitans endophyticus</name>
    <dbReference type="NCBI Taxonomy" id="1751298"/>
    <lineage>
        <taxon>Bacteria</taxon>
        <taxon>Bacillati</taxon>
        <taxon>Actinomycetota</taxon>
        <taxon>Actinomycetes</taxon>
        <taxon>Micromonosporales</taxon>
        <taxon>Micromonosporaceae</taxon>
        <taxon>Mangrovihabitans</taxon>
    </lineage>
</organism>
<proteinExistence type="inferred from homology"/>